<keyword evidence="22" id="KW-1185">Reference proteome</keyword>
<dbReference type="PRINTS" id="PR00405">
    <property type="entry name" value="REVINTRACTNG"/>
</dbReference>
<dbReference type="InterPro" id="IPR038508">
    <property type="entry name" value="ArfGAP_dom_sf"/>
</dbReference>
<dbReference type="Proteomes" id="UP000001519">
    <property type="component" value="Chromosome 2B"/>
</dbReference>
<keyword evidence="7" id="KW-0677">Repeat</keyword>
<feature type="compositionally biased region" description="Polar residues" evidence="19">
    <location>
        <begin position="176"/>
        <end position="191"/>
    </location>
</feature>
<evidence type="ECO:0000256" key="16">
    <source>
        <dbReference type="ARBA" id="ARBA00069633"/>
    </source>
</evidence>
<dbReference type="EMBL" id="CABD030018940">
    <property type="status" value="NOT_ANNOTATED_CDS"/>
    <property type="molecule type" value="Genomic_DNA"/>
</dbReference>
<keyword evidence="10" id="KW-0862">Zinc</keyword>
<dbReference type="GeneTree" id="ENSGT00940000155511"/>
<evidence type="ECO:0000256" key="4">
    <source>
        <dbReference type="ARBA" id="ARBA00022473"/>
    </source>
</evidence>
<dbReference type="EMBL" id="CABD030018941">
    <property type="status" value="NOT_ANNOTATED_CDS"/>
    <property type="molecule type" value="Genomic_DNA"/>
</dbReference>
<dbReference type="PROSITE" id="PS50115">
    <property type="entry name" value="ARFGAP"/>
    <property type="match status" value="1"/>
</dbReference>
<dbReference type="SMART" id="SM00105">
    <property type="entry name" value="ArfGap"/>
    <property type="match status" value="1"/>
</dbReference>
<dbReference type="eggNOG" id="KOG0702">
    <property type="taxonomic scope" value="Eukaryota"/>
</dbReference>
<organism evidence="21 22">
    <name type="scientific">Gorilla gorilla gorilla</name>
    <name type="common">Western lowland gorilla</name>
    <dbReference type="NCBI Taxonomy" id="9595"/>
    <lineage>
        <taxon>Eukaryota</taxon>
        <taxon>Metazoa</taxon>
        <taxon>Chordata</taxon>
        <taxon>Craniata</taxon>
        <taxon>Vertebrata</taxon>
        <taxon>Euteleostomi</taxon>
        <taxon>Mammalia</taxon>
        <taxon>Eutheria</taxon>
        <taxon>Euarchontoglires</taxon>
        <taxon>Primates</taxon>
        <taxon>Haplorrhini</taxon>
        <taxon>Catarrhini</taxon>
        <taxon>Hominidae</taxon>
        <taxon>Gorilla</taxon>
    </lineage>
</organism>
<accession>G3QIV8</accession>
<keyword evidence="11" id="KW-0744">Spermatogenesis</keyword>
<keyword evidence="6" id="KW-0479">Metal-binding</keyword>
<dbReference type="GO" id="GO:0043025">
    <property type="term" value="C:neuronal cell body"/>
    <property type="evidence" value="ECO:0007669"/>
    <property type="project" value="Ensembl"/>
</dbReference>
<dbReference type="GO" id="GO:0005737">
    <property type="term" value="C:cytoplasm"/>
    <property type="evidence" value="ECO:0000318"/>
    <property type="project" value="GO_Central"/>
</dbReference>
<evidence type="ECO:0000256" key="1">
    <source>
        <dbReference type="ARBA" id="ARBA00004123"/>
    </source>
</evidence>
<keyword evidence="9" id="KW-0221">Differentiation</keyword>
<dbReference type="STRING" id="9593.ENSGGOP00000002329"/>
<dbReference type="Bgee" id="ENSGGOG00000002364">
    <property type="expression patterns" value="Expressed in testis and 6 other cell types or tissues"/>
</dbReference>
<dbReference type="InterPro" id="IPR001164">
    <property type="entry name" value="ArfGAP_dom"/>
</dbReference>
<dbReference type="InParanoid" id="G3QIV8"/>
<evidence type="ECO:0000256" key="13">
    <source>
        <dbReference type="ARBA" id="ARBA00023180"/>
    </source>
</evidence>
<dbReference type="Ensembl" id="ENSGGOT00000002379.3">
    <property type="protein sequence ID" value="ENSGGOP00000002329.3"/>
    <property type="gene ID" value="ENSGGOG00000002364.3"/>
</dbReference>
<evidence type="ECO:0000256" key="18">
    <source>
        <dbReference type="PROSITE-ProRule" id="PRU00288"/>
    </source>
</evidence>
<evidence type="ECO:0000256" key="9">
    <source>
        <dbReference type="ARBA" id="ARBA00022782"/>
    </source>
</evidence>
<dbReference type="GO" id="GO:0042995">
    <property type="term" value="C:cell projection"/>
    <property type="evidence" value="ECO:0007669"/>
    <property type="project" value="Ensembl"/>
</dbReference>
<reference evidence="21" key="4">
    <citation type="submission" date="2025-09" db="UniProtKB">
        <authorList>
            <consortium name="Ensembl"/>
        </authorList>
    </citation>
    <scope>IDENTIFICATION</scope>
</reference>
<keyword evidence="15" id="KW-0968">Cytoplasmic vesicle</keyword>
<evidence type="ECO:0000256" key="14">
    <source>
        <dbReference type="ARBA" id="ARBA00023242"/>
    </source>
</evidence>
<keyword evidence="8 18" id="KW-0863">Zinc-finger</keyword>
<dbReference type="EMBL" id="CABD030018943">
    <property type="status" value="NOT_ANNOTATED_CDS"/>
    <property type="molecule type" value="Genomic_DNA"/>
</dbReference>
<proteinExistence type="predicted"/>
<dbReference type="HOGENOM" id="CLU_027801_1_0_1"/>
<evidence type="ECO:0000256" key="6">
    <source>
        <dbReference type="ARBA" id="ARBA00022723"/>
    </source>
</evidence>
<dbReference type="GO" id="GO:0005634">
    <property type="term" value="C:nucleus"/>
    <property type="evidence" value="ECO:0007669"/>
    <property type="project" value="UniProtKB-SubCell"/>
</dbReference>
<evidence type="ECO:0000313" key="22">
    <source>
        <dbReference type="Proteomes" id="UP000001519"/>
    </source>
</evidence>
<evidence type="ECO:0000256" key="8">
    <source>
        <dbReference type="ARBA" id="ARBA00022771"/>
    </source>
</evidence>
<feature type="region of interest" description="Disordered" evidence="19">
    <location>
        <begin position="168"/>
        <end position="192"/>
    </location>
</feature>
<evidence type="ECO:0000256" key="15">
    <source>
        <dbReference type="ARBA" id="ARBA00023329"/>
    </source>
</evidence>
<evidence type="ECO:0000256" key="10">
    <source>
        <dbReference type="ARBA" id="ARBA00022833"/>
    </source>
</evidence>
<evidence type="ECO:0000256" key="19">
    <source>
        <dbReference type="SAM" id="MobiDB-lite"/>
    </source>
</evidence>
<evidence type="ECO:0000256" key="7">
    <source>
        <dbReference type="ARBA" id="ARBA00022737"/>
    </source>
</evidence>
<comment type="subcellular location">
    <subcellularLocation>
        <location evidence="2">Cytoplasmic vesicle</location>
    </subcellularLocation>
    <subcellularLocation>
        <location evidence="1">Nucleus</location>
    </subcellularLocation>
</comment>
<dbReference type="Pfam" id="PF01412">
    <property type="entry name" value="ArfGap"/>
    <property type="match status" value="1"/>
</dbReference>
<reference evidence="21" key="3">
    <citation type="submission" date="2025-08" db="UniProtKB">
        <authorList>
            <consortium name="Ensembl"/>
        </authorList>
    </citation>
    <scope>IDENTIFICATION</scope>
</reference>
<dbReference type="EMBL" id="CABD030018942">
    <property type="status" value="NOT_ANNOTATED_CDS"/>
    <property type="molecule type" value="Genomic_DNA"/>
</dbReference>
<evidence type="ECO:0000259" key="20">
    <source>
        <dbReference type="PROSITE" id="PS50115"/>
    </source>
</evidence>
<evidence type="ECO:0000256" key="11">
    <source>
        <dbReference type="ARBA" id="ARBA00022871"/>
    </source>
</evidence>
<evidence type="ECO:0000256" key="3">
    <source>
        <dbReference type="ARBA" id="ARBA00022448"/>
    </source>
</evidence>
<dbReference type="GO" id="GO:0031410">
    <property type="term" value="C:cytoplasmic vesicle"/>
    <property type="evidence" value="ECO:0000318"/>
    <property type="project" value="GO_Central"/>
</dbReference>
<reference evidence="22" key="1">
    <citation type="submission" date="2011-05" db="EMBL/GenBank/DDBJ databases">
        <title>Insights into the evolution of the great apes provided by the gorilla genome.</title>
        <authorList>
            <person name="Scally A."/>
        </authorList>
    </citation>
    <scope>NUCLEOTIDE SEQUENCE [LARGE SCALE GENOMIC DNA]</scope>
</reference>
<dbReference type="Gene3D" id="1.10.220.150">
    <property type="entry name" value="Arf GTPase activating protein"/>
    <property type="match status" value="1"/>
</dbReference>
<feature type="domain" description="Arf-GAP" evidence="20">
    <location>
        <begin position="11"/>
        <end position="135"/>
    </location>
</feature>
<keyword evidence="14" id="KW-0539">Nucleus</keyword>
<dbReference type="GO" id="GO:0007289">
    <property type="term" value="P:spermatid nucleus differentiation"/>
    <property type="evidence" value="ECO:0000318"/>
    <property type="project" value="GO_Central"/>
</dbReference>
<keyword evidence="5" id="KW-0597">Phosphoprotein</keyword>
<dbReference type="GO" id="GO:0005096">
    <property type="term" value="F:GTPase activator activity"/>
    <property type="evidence" value="ECO:0007669"/>
    <property type="project" value="InterPro"/>
</dbReference>
<evidence type="ECO:0000256" key="5">
    <source>
        <dbReference type="ARBA" id="ARBA00022553"/>
    </source>
</evidence>
<reference evidence="21 22" key="2">
    <citation type="journal article" date="2012" name="Nature">
        <title>Insights into hominid evolution from the gorilla genome sequence.</title>
        <authorList>
            <person name="Scally A."/>
            <person name="Dutheil J.Y."/>
            <person name="Hillier L.W."/>
            <person name="Jordan G.E."/>
            <person name="Goodhead I."/>
            <person name="Herrero J."/>
            <person name="Hobolth A."/>
            <person name="Lappalainen T."/>
            <person name="Mailund T."/>
            <person name="Marques-Bonet T."/>
            <person name="McCarthy S."/>
            <person name="Montgomery S.H."/>
            <person name="Schwalie P.C."/>
            <person name="Tang Y.A."/>
            <person name="Ward M.C."/>
            <person name="Xue Y."/>
            <person name="Yngvadottir B."/>
            <person name="Alkan C."/>
            <person name="Andersen L.N."/>
            <person name="Ayub Q."/>
            <person name="Ball E.V."/>
            <person name="Beal K."/>
            <person name="Bradley B.J."/>
            <person name="Chen Y."/>
            <person name="Clee C.M."/>
            <person name="Fitzgerald S."/>
            <person name="Graves T.A."/>
            <person name="Gu Y."/>
            <person name="Heath P."/>
            <person name="Heger A."/>
            <person name="Karakoc E."/>
            <person name="Kolb-Kokocinski A."/>
            <person name="Laird G.K."/>
            <person name="Lunter G."/>
            <person name="Meader S."/>
            <person name="Mort M."/>
            <person name="Mullikin J.C."/>
            <person name="Munch K."/>
            <person name="O'Connor T.D."/>
            <person name="Phillips A.D."/>
            <person name="Prado-Martinez J."/>
            <person name="Rogers A.S."/>
            <person name="Sajjadian S."/>
            <person name="Schmidt D."/>
            <person name="Shaw K."/>
            <person name="Simpson J.T."/>
            <person name="Stenson P.D."/>
            <person name="Turner D.J."/>
            <person name="Vigilant L."/>
            <person name="Vilella A.J."/>
            <person name="Whitener W."/>
            <person name="Zhu B."/>
            <person name="Cooper D.N."/>
            <person name="de Jong P."/>
            <person name="Dermitzakis E.T."/>
            <person name="Eichler E.E."/>
            <person name="Flicek P."/>
            <person name="Goldman N."/>
            <person name="Mundy N.I."/>
            <person name="Ning Z."/>
            <person name="Odom D.T."/>
            <person name="Ponting C.P."/>
            <person name="Quail M.A."/>
            <person name="Ryder O.A."/>
            <person name="Searle S.M."/>
            <person name="Warren W.C."/>
            <person name="Wilson R.K."/>
            <person name="Schierup M.H."/>
            <person name="Rogers J."/>
            <person name="Tyler-Smith C."/>
            <person name="Durbin R."/>
        </authorList>
    </citation>
    <scope>NUCLEOTIDE SEQUENCE [LARGE SCALE GENOMIC DNA]</scope>
</reference>
<dbReference type="EMBL" id="CABD030018944">
    <property type="status" value="NOT_ANNOTATED_CDS"/>
    <property type="molecule type" value="Genomic_DNA"/>
</dbReference>
<dbReference type="GO" id="GO:0008270">
    <property type="term" value="F:zinc ion binding"/>
    <property type="evidence" value="ECO:0007669"/>
    <property type="project" value="UniProtKB-KW"/>
</dbReference>
<gene>
    <name evidence="21" type="primary">AGFG1</name>
</gene>
<dbReference type="FunCoup" id="G3QIV8">
    <property type="interactions" value="3306"/>
</dbReference>
<dbReference type="InterPro" id="IPR037278">
    <property type="entry name" value="ARFGAP/RecO"/>
</dbReference>
<dbReference type="FunFam" id="1.10.220.150:FF:000005">
    <property type="entry name" value="Arf-GAP domain and FG repeat-containing protein 1"/>
    <property type="match status" value="1"/>
</dbReference>
<evidence type="ECO:0000256" key="2">
    <source>
        <dbReference type="ARBA" id="ARBA00004541"/>
    </source>
</evidence>
<keyword evidence="3" id="KW-0813">Transport</keyword>
<dbReference type="PANTHER" id="PTHR46134:SF1">
    <property type="entry name" value="ARF-GAP DOMAIN AND FG REPEAT-CONTAINING PROTEIN 1"/>
    <property type="match status" value="1"/>
</dbReference>
<evidence type="ECO:0000256" key="17">
    <source>
        <dbReference type="ARBA" id="ARBA00078983"/>
    </source>
</evidence>
<sequence length="548" mass="56992">MAASAKRKQEEKHLKMLRDMTGLPHNRKCFDCDQRGPTYVNMTVGSFVCTSCSGSLRGLNPPHRVKSISMTTFTQQEIEFLQKHGNEVCKQIWLGLFDDRSSAIPDFRDPQKVKEFLQEKYEKKRWYVPPEQAKVVASVHASISGSSASSTSSTPEVKPLKSLLGDSAPTLHLNKGTPSQSPVVGRSQGQQQEKKQFDLLSDLGSDIFAAPAPQSTATANFANFAHFNSHAAFRMLSSSCSFAFPLQATHSKFCCQVGGSAASVNANFAHFDNFPKSSSADFGTFSTSQSHQTASAVSKVSTNKAGLQTADKYAALANLDNIFSAGQGGDQGSGFGTTGKAPVGSVVSVPSQSSASSDKYAALAELDSVFSSAATSSNAYTSTSNASSNVFGTVPVGASAQTQPASSSVPAPFGATPSTNPFVAAAGPSVASSTNPFQTNARGATAATFGTASMSMPTGFGTPAPYSLPTSFSGSFQQPAFPAQAAFPQQTAFSQQPNGAGFAAFGQTKPVVTPFGQVAAAGVSSNPFMTGAPTGQFPTGSSSTNPFL</sequence>
<dbReference type="InterPro" id="IPR052248">
    <property type="entry name" value="Arf-GAP_FG-repeat_protein"/>
</dbReference>
<keyword evidence="13" id="KW-0325">Glycoprotein</keyword>
<dbReference type="Gene3D" id="3.30.450.50">
    <property type="entry name" value="Longin domain"/>
    <property type="match status" value="1"/>
</dbReference>
<dbReference type="OMA" id="SDCKRNK"/>
<dbReference type="FunFam" id="3.30.450.50:FF:000005">
    <property type="entry name" value="arf-GAP domain and FG repeat-containing protein 1"/>
    <property type="match status" value="1"/>
</dbReference>
<keyword evidence="4" id="KW-0217">Developmental protein</keyword>
<dbReference type="PANTHER" id="PTHR46134">
    <property type="entry name" value="DRONGO, ISOFORM F"/>
    <property type="match status" value="1"/>
</dbReference>
<dbReference type="GO" id="GO:0045109">
    <property type="term" value="P:intermediate filament organization"/>
    <property type="evidence" value="ECO:0000318"/>
    <property type="project" value="GO_Central"/>
</dbReference>
<dbReference type="AlphaFoldDB" id="G3QIV8"/>
<protein>
    <recommendedName>
        <fullName evidence="16">Arf-GAP domain and FG repeat-containing protein 1</fullName>
    </recommendedName>
    <alternativeName>
        <fullName evidence="17">Nucleoporin-like protein RIP</fullName>
    </alternativeName>
</protein>
<evidence type="ECO:0000313" key="21">
    <source>
        <dbReference type="Ensembl" id="ENSGGOP00000002329.3"/>
    </source>
</evidence>
<dbReference type="SUPFAM" id="SSF57863">
    <property type="entry name" value="ArfGap/RecO-like zinc finger"/>
    <property type="match status" value="1"/>
</dbReference>
<dbReference type="GO" id="GO:0003677">
    <property type="term" value="F:DNA binding"/>
    <property type="evidence" value="ECO:0007669"/>
    <property type="project" value="UniProtKB-KW"/>
</dbReference>
<name>G3QIV8_GORGO</name>
<keyword evidence="12" id="KW-0238">DNA-binding</keyword>
<evidence type="ECO:0000256" key="12">
    <source>
        <dbReference type="ARBA" id="ARBA00023125"/>
    </source>
</evidence>
<dbReference type="GO" id="GO:0001675">
    <property type="term" value="P:acrosome assembly"/>
    <property type="evidence" value="ECO:0000318"/>
    <property type="project" value="GO_Central"/>
</dbReference>
<dbReference type="CDD" id="cd08857">
    <property type="entry name" value="ArfGap_AGFG1"/>
    <property type="match status" value="1"/>
</dbReference>